<dbReference type="InterPro" id="IPR030470">
    <property type="entry name" value="UbiA_prenylTrfase_CS"/>
</dbReference>
<keyword evidence="7 9" id="KW-1133">Transmembrane helix</keyword>
<feature type="transmembrane region" description="Helical" evidence="9">
    <location>
        <begin position="122"/>
        <end position="141"/>
    </location>
</feature>
<dbReference type="Pfam" id="PF01040">
    <property type="entry name" value="UbiA"/>
    <property type="match status" value="1"/>
</dbReference>
<keyword evidence="5 9" id="KW-0808">Transferase</keyword>
<evidence type="ECO:0000256" key="9">
    <source>
        <dbReference type="HAMAP-Rule" id="MF_03189"/>
    </source>
</evidence>
<dbReference type="Gene3D" id="1.20.120.1780">
    <property type="entry name" value="UbiA prenyltransferase"/>
    <property type="match status" value="1"/>
</dbReference>
<evidence type="ECO:0000256" key="8">
    <source>
        <dbReference type="ARBA" id="ARBA00023136"/>
    </source>
</evidence>
<dbReference type="RefSeq" id="XP_067802717.1">
    <property type="nucleotide sequence ID" value="XM_067947495.1"/>
</dbReference>
<dbReference type="EMBL" id="JALLKP010000003">
    <property type="protein sequence ID" value="KAK2195874.1"/>
    <property type="molecule type" value="Genomic_DNA"/>
</dbReference>
<keyword evidence="6 9" id="KW-0812">Transmembrane</keyword>
<keyword evidence="9" id="KW-0999">Mitochondrion inner membrane</keyword>
<comment type="pathway">
    <text evidence="3">Secondary metabolite biosynthesis.</text>
</comment>
<keyword evidence="9" id="KW-0414">Isoprene biosynthesis</keyword>
<evidence type="ECO:0000313" key="11">
    <source>
        <dbReference type="Proteomes" id="UP001214638"/>
    </source>
</evidence>
<feature type="transmembrane region" description="Helical" evidence="9">
    <location>
        <begin position="223"/>
        <end position="239"/>
    </location>
</feature>
<evidence type="ECO:0000256" key="7">
    <source>
        <dbReference type="ARBA" id="ARBA00022989"/>
    </source>
</evidence>
<dbReference type="InterPro" id="IPR006370">
    <property type="entry name" value="HB_polyprenyltransferase-like"/>
</dbReference>
<comment type="pathway">
    <text evidence="9">Cofactor biosynthesis; ubiquinone biosynthesis.</text>
</comment>
<name>A0AAD9PJJ6_9APIC</name>
<dbReference type="PANTHER" id="PTHR11048:SF28">
    <property type="entry name" value="4-HYDROXYBENZOATE POLYPRENYLTRANSFERASE, MITOCHONDRIAL"/>
    <property type="match status" value="1"/>
</dbReference>
<comment type="catalytic activity">
    <reaction evidence="9">
        <text>an all-trans-polyprenyl diphosphate + 4-hydroxybenzoate = a 4-hydroxy-3-(all-trans-polyprenyl)benzoate + diphosphate</text>
        <dbReference type="Rhea" id="RHEA:44504"/>
        <dbReference type="Rhea" id="RHEA-COMP:9514"/>
        <dbReference type="Rhea" id="RHEA-COMP:9564"/>
        <dbReference type="ChEBI" id="CHEBI:17879"/>
        <dbReference type="ChEBI" id="CHEBI:33019"/>
        <dbReference type="ChEBI" id="CHEBI:58914"/>
        <dbReference type="ChEBI" id="CHEBI:78396"/>
        <dbReference type="EC" id="2.5.1.39"/>
    </reaction>
</comment>
<dbReference type="GeneID" id="94336770"/>
<proteinExistence type="inferred from homology"/>
<dbReference type="FunFam" id="1.20.120.1780:FF:000001">
    <property type="entry name" value="4-hydroxybenzoate octaprenyltransferase"/>
    <property type="match status" value="1"/>
</dbReference>
<sequence>MSFDTMCRHIMRFQSPLWFEIVPNASRYKCTFNVPLPLSMQLNMVSTMRNPVFCIGLPNTYKGSKSFIDFGLSKTEVESIWCLHKMRCFGSMQNNVVGNVNKNASKTSDLLYGAFKLMRCHTLMPVVILGMPVMWSAVAALPNIVGVEELKKIGLLALGCFFTRTSGCCVNDMADMKLDSHVARTKTRPLACGQLTVSQALGVLAGNASIALCILLQFDQTTIKFGCLAATLACIYPFTKRFINYPQLFLGASFNVGTLMAWTAITGGNLAIAPFCLYVCGTFWTMIYDTVYAHQDKKYDIAMGMKSLAIHWGDDCKKKFTILAYNMSFLLTSFGYLQHLGDPYYASVVISHLYMLREIKNVNLENPASCFSFFKNSSIYGTIILAGILAGKGLTLDLTRTATI</sequence>
<dbReference type="GO" id="GO:0005743">
    <property type="term" value="C:mitochondrial inner membrane"/>
    <property type="evidence" value="ECO:0007669"/>
    <property type="project" value="UniProtKB-SubCell"/>
</dbReference>
<reference evidence="10" key="1">
    <citation type="journal article" date="2023" name="Nat. Microbiol.">
        <title>Babesia duncani multi-omics identifies virulence factors and drug targets.</title>
        <authorList>
            <person name="Singh P."/>
            <person name="Lonardi S."/>
            <person name="Liang Q."/>
            <person name="Vydyam P."/>
            <person name="Khabirova E."/>
            <person name="Fang T."/>
            <person name="Gihaz S."/>
            <person name="Thekkiniath J."/>
            <person name="Munshi M."/>
            <person name="Abel S."/>
            <person name="Ciampossin L."/>
            <person name="Batugedara G."/>
            <person name="Gupta M."/>
            <person name="Lu X.M."/>
            <person name="Lenz T."/>
            <person name="Chakravarty S."/>
            <person name="Cornillot E."/>
            <person name="Hu Y."/>
            <person name="Ma W."/>
            <person name="Gonzalez L.M."/>
            <person name="Sanchez S."/>
            <person name="Estrada K."/>
            <person name="Sanchez-Flores A."/>
            <person name="Montero E."/>
            <person name="Harb O.S."/>
            <person name="Le Roch K.G."/>
            <person name="Mamoun C.B."/>
        </authorList>
    </citation>
    <scope>NUCLEOTIDE SEQUENCE</scope>
    <source>
        <strain evidence="10">WA1</strain>
    </source>
</reference>
<evidence type="ECO:0000256" key="5">
    <source>
        <dbReference type="ARBA" id="ARBA00022679"/>
    </source>
</evidence>
<dbReference type="CDD" id="cd13959">
    <property type="entry name" value="PT_UbiA_COQ2"/>
    <property type="match status" value="1"/>
</dbReference>
<evidence type="ECO:0000256" key="3">
    <source>
        <dbReference type="ARBA" id="ARBA00005179"/>
    </source>
</evidence>
<keyword evidence="9" id="KW-0831">Ubiquinone biosynthesis</keyword>
<accession>A0AAD9PJJ6</accession>
<comment type="caution">
    <text evidence="10">The sequence shown here is derived from an EMBL/GenBank/DDBJ whole genome shotgun (WGS) entry which is preliminary data.</text>
</comment>
<dbReference type="GO" id="GO:0008412">
    <property type="term" value="F:4-hydroxybenzoate polyprenyltransferase activity"/>
    <property type="evidence" value="ECO:0007669"/>
    <property type="project" value="UniProtKB-EC"/>
</dbReference>
<feature type="transmembrane region" description="Helical" evidence="9">
    <location>
        <begin position="195"/>
        <end position="217"/>
    </location>
</feature>
<protein>
    <recommendedName>
        <fullName evidence="9">4-hydroxybenzoate polyprenyltransferase, mitochondrial</fullName>
        <shortName evidence="9">4-HB polyprenyltransferase</shortName>
        <ecNumber evidence="9">2.5.1.39</ecNumber>
    </recommendedName>
    <alternativeName>
        <fullName evidence="9">Para-hydroxybenzoate--polyprenyltransferase</fullName>
        <shortName evidence="9">PHB:PPT</shortName>
        <shortName evidence="9">PHB:polyprenyltransferase</shortName>
    </alternativeName>
</protein>
<dbReference type="Gene3D" id="1.10.357.140">
    <property type="entry name" value="UbiA prenyltransferase"/>
    <property type="match status" value="1"/>
</dbReference>
<keyword evidence="9" id="KW-0496">Mitochondrion</keyword>
<comment type="subcellular location">
    <subcellularLocation>
        <location evidence="2">Membrane</location>
        <topology evidence="2">Multi-pass membrane protein</topology>
    </subcellularLocation>
    <subcellularLocation>
        <location evidence="9">Mitochondrion inner membrane</location>
        <topology evidence="9">Multi-pass membrane protein</topology>
        <orientation evidence="9">Matrix side</orientation>
    </subcellularLocation>
</comment>
<dbReference type="InterPro" id="IPR039653">
    <property type="entry name" value="Prenyltransferase"/>
</dbReference>
<dbReference type="GO" id="GO:0008299">
    <property type="term" value="P:isoprenoid biosynthetic process"/>
    <property type="evidence" value="ECO:0007669"/>
    <property type="project" value="UniProtKB-UniRule"/>
</dbReference>
<evidence type="ECO:0000256" key="2">
    <source>
        <dbReference type="ARBA" id="ARBA00004141"/>
    </source>
</evidence>
<evidence type="ECO:0000256" key="1">
    <source>
        <dbReference type="ARBA" id="ARBA00001946"/>
    </source>
</evidence>
<dbReference type="PANTHER" id="PTHR11048">
    <property type="entry name" value="PRENYLTRANSFERASES"/>
    <property type="match status" value="1"/>
</dbReference>
<dbReference type="KEGG" id="bdw:94336770"/>
<evidence type="ECO:0000256" key="4">
    <source>
        <dbReference type="ARBA" id="ARBA00005985"/>
    </source>
</evidence>
<comment type="cofactor">
    <cofactor evidence="1 9">
        <name>Mg(2+)</name>
        <dbReference type="ChEBI" id="CHEBI:18420"/>
    </cofactor>
</comment>
<organism evidence="10 11">
    <name type="scientific">Babesia duncani</name>
    <dbReference type="NCBI Taxonomy" id="323732"/>
    <lineage>
        <taxon>Eukaryota</taxon>
        <taxon>Sar</taxon>
        <taxon>Alveolata</taxon>
        <taxon>Apicomplexa</taxon>
        <taxon>Aconoidasida</taxon>
        <taxon>Piroplasmida</taxon>
        <taxon>Babesiidae</taxon>
        <taxon>Babesia</taxon>
    </lineage>
</organism>
<keyword evidence="11" id="KW-1185">Reference proteome</keyword>
<dbReference type="GO" id="GO:0006744">
    <property type="term" value="P:ubiquinone biosynthetic process"/>
    <property type="evidence" value="ECO:0007669"/>
    <property type="project" value="UniProtKB-UniRule"/>
</dbReference>
<dbReference type="InterPro" id="IPR044878">
    <property type="entry name" value="UbiA_sf"/>
</dbReference>
<comment type="function">
    <text evidence="9">Catalyzes the prenylation of para-hydroxybenzoate (PHB) with an all-trans polyprenyl group. Mediates the second step in the final reaction sequence of coenzyme Q (CoQ) biosynthesis, which is the condensation of the polyisoprenoid side chain with PHB, generating the first membrane-bound Q intermediate.</text>
</comment>
<dbReference type="PROSITE" id="PS00943">
    <property type="entry name" value="UBIA"/>
    <property type="match status" value="1"/>
</dbReference>
<dbReference type="EC" id="2.5.1.39" evidence="9"/>
<dbReference type="InterPro" id="IPR000537">
    <property type="entry name" value="UbiA_prenyltransferase"/>
</dbReference>
<gene>
    <name evidence="10" type="ORF">BdWA1_002472</name>
</gene>
<evidence type="ECO:0000256" key="6">
    <source>
        <dbReference type="ARBA" id="ARBA00022692"/>
    </source>
</evidence>
<dbReference type="Proteomes" id="UP001214638">
    <property type="component" value="Unassembled WGS sequence"/>
</dbReference>
<comment type="similarity">
    <text evidence="4 9">Belongs to the UbiA prenyltransferase family.</text>
</comment>
<dbReference type="HAMAP" id="MF_01635">
    <property type="entry name" value="UbiA"/>
    <property type="match status" value="1"/>
</dbReference>
<dbReference type="AlphaFoldDB" id="A0AAD9PJJ6"/>
<dbReference type="FunFam" id="1.10.357.140:FF:000008">
    <property type="entry name" value="4-hydroxybenzoate octaprenyltransferase"/>
    <property type="match status" value="1"/>
</dbReference>
<evidence type="ECO:0000313" key="10">
    <source>
        <dbReference type="EMBL" id="KAK2195874.1"/>
    </source>
</evidence>
<keyword evidence="8 9" id="KW-0472">Membrane</keyword>